<accession>A0A6A6ZKA6</accession>
<evidence type="ECO:0000256" key="5">
    <source>
        <dbReference type="SAM" id="MobiDB-lite"/>
    </source>
</evidence>
<dbReference type="PANTHER" id="PTHR23423">
    <property type="entry name" value="ORGANIC SOLUTE TRANSPORTER-RELATED"/>
    <property type="match status" value="1"/>
</dbReference>
<comment type="subcellular location">
    <subcellularLocation>
        <location evidence="1">Membrane</location>
        <topology evidence="1">Multi-pass membrane protein</topology>
    </subcellularLocation>
</comment>
<gene>
    <name evidence="7" type="ORF">CC86DRAFT_411217</name>
</gene>
<feature type="transmembrane region" description="Helical" evidence="6">
    <location>
        <begin position="99"/>
        <end position="117"/>
    </location>
</feature>
<dbReference type="OrthoDB" id="5348404at2759"/>
<feature type="transmembrane region" description="Helical" evidence="6">
    <location>
        <begin position="268"/>
        <end position="290"/>
    </location>
</feature>
<evidence type="ECO:0000313" key="8">
    <source>
        <dbReference type="Proteomes" id="UP000799424"/>
    </source>
</evidence>
<keyword evidence="2 6" id="KW-0812">Transmembrane</keyword>
<feature type="transmembrane region" description="Helical" evidence="6">
    <location>
        <begin position="146"/>
        <end position="171"/>
    </location>
</feature>
<keyword evidence="4 6" id="KW-0472">Membrane</keyword>
<name>A0A6A6ZKA6_9PLEO</name>
<sequence length="409" mass="47131">MGCKHDELARGALFAKEIADTVIFHQLALILSAIFMCLAVSISFWLILDHALHYLRPYEQKHIIRILAMIPIYAVISFLSLLFYQASVQLELLRNCYEAYVIASFFTLLCHYIAPTLHEQKDYFRNIQPKRWVFPLKRVKTPRSGLTWFNIIYACVFQFCFTRPLFTIIAAIAQTQDRYCASSTQPENGHIWIALLQGACVLTAMYCLIQFYTQLKEDLVPHKPFLKVLCIKLAMFLCFWQTWFLSLLSVKKGPLQPTFYVAALDIHIGIPCILVCFEMMLFACVSHWAFPWRPYDLDHQLRGPNRLEHYACGPHVALLDALNPWDYAKAAARGFRWLFHGVRHRRDDVSYQVGLDVKVEVEVEKDAKVDVEPASSTYESCTSALSDPELSRRMRGRHGGGKKSRHTIG</sequence>
<evidence type="ECO:0000313" key="7">
    <source>
        <dbReference type="EMBL" id="KAF2821532.1"/>
    </source>
</evidence>
<proteinExistence type="predicted"/>
<feature type="transmembrane region" description="Helical" evidence="6">
    <location>
        <begin position="225"/>
        <end position="248"/>
    </location>
</feature>
<feature type="compositionally biased region" description="Basic residues" evidence="5">
    <location>
        <begin position="393"/>
        <end position="409"/>
    </location>
</feature>
<evidence type="ECO:0000256" key="4">
    <source>
        <dbReference type="ARBA" id="ARBA00023136"/>
    </source>
</evidence>
<dbReference type="Proteomes" id="UP000799424">
    <property type="component" value="Unassembled WGS sequence"/>
</dbReference>
<dbReference type="InterPro" id="IPR005178">
    <property type="entry name" value="Ostalpha/TMEM184C"/>
</dbReference>
<dbReference type="AlphaFoldDB" id="A0A6A6ZKA6"/>
<evidence type="ECO:0000256" key="2">
    <source>
        <dbReference type="ARBA" id="ARBA00022692"/>
    </source>
</evidence>
<organism evidence="7 8">
    <name type="scientific">Ophiobolus disseminans</name>
    <dbReference type="NCBI Taxonomy" id="1469910"/>
    <lineage>
        <taxon>Eukaryota</taxon>
        <taxon>Fungi</taxon>
        <taxon>Dikarya</taxon>
        <taxon>Ascomycota</taxon>
        <taxon>Pezizomycotina</taxon>
        <taxon>Dothideomycetes</taxon>
        <taxon>Pleosporomycetidae</taxon>
        <taxon>Pleosporales</taxon>
        <taxon>Pleosporineae</taxon>
        <taxon>Phaeosphaeriaceae</taxon>
        <taxon>Ophiobolus</taxon>
    </lineage>
</organism>
<evidence type="ECO:0000256" key="6">
    <source>
        <dbReference type="SAM" id="Phobius"/>
    </source>
</evidence>
<feature type="transmembrane region" description="Helical" evidence="6">
    <location>
        <begin position="66"/>
        <end position="87"/>
    </location>
</feature>
<keyword evidence="3 6" id="KW-1133">Transmembrane helix</keyword>
<feature type="transmembrane region" description="Helical" evidence="6">
    <location>
        <begin position="23"/>
        <end position="46"/>
    </location>
</feature>
<feature type="region of interest" description="Disordered" evidence="5">
    <location>
        <begin position="379"/>
        <end position="409"/>
    </location>
</feature>
<feature type="transmembrane region" description="Helical" evidence="6">
    <location>
        <begin position="191"/>
        <end position="213"/>
    </location>
</feature>
<dbReference type="GO" id="GO:0016020">
    <property type="term" value="C:membrane"/>
    <property type="evidence" value="ECO:0007669"/>
    <property type="project" value="UniProtKB-SubCell"/>
</dbReference>
<reference evidence="7" key="1">
    <citation type="journal article" date="2020" name="Stud. Mycol.">
        <title>101 Dothideomycetes genomes: a test case for predicting lifestyles and emergence of pathogens.</title>
        <authorList>
            <person name="Haridas S."/>
            <person name="Albert R."/>
            <person name="Binder M."/>
            <person name="Bloem J."/>
            <person name="Labutti K."/>
            <person name="Salamov A."/>
            <person name="Andreopoulos B."/>
            <person name="Baker S."/>
            <person name="Barry K."/>
            <person name="Bills G."/>
            <person name="Bluhm B."/>
            <person name="Cannon C."/>
            <person name="Castanera R."/>
            <person name="Culley D."/>
            <person name="Daum C."/>
            <person name="Ezra D."/>
            <person name="Gonzalez J."/>
            <person name="Henrissat B."/>
            <person name="Kuo A."/>
            <person name="Liang C."/>
            <person name="Lipzen A."/>
            <person name="Lutzoni F."/>
            <person name="Magnuson J."/>
            <person name="Mondo S."/>
            <person name="Nolan M."/>
            <person name="Ohm R."/>
            <person name="Pangilinan J."/>
            <person name="Park H.-J."/>
            <person name="Ramirez L."/>
            <person name="Alfaro M."/>
            <person name="Sun H."/>
            <person name="Tritt A."/>
            <person name="Yoshinaga Y."/>
            <person name="Zwiers L.-H."/>
            <person name="Turgeon B."/>
            <person name="Goodwin S."/>
            <person name="Spatafora J."/>
            <person name="Crous P."/>
            <person name="Grigoriev I."/>
        </authorList>
    </citation>
    <scope>NUCLEOTIDE SEQUENCE</scope>
    <source>
        <strain evidence="7">CBS 113818</strain>
    </source>
</reference>
<protein>
    <submittedName>
        <fullName evidence="7">DUF300-domain-containing protein</fullName>
    </submittedName>
</protein>
<keyword evidence="8" id="KW-1185">Reference proteome</keyword>
<evidence type="ECO:0000256" key="1">
    <source>
        <dbReference type="ARBA" id="ARBA00004141"/>
    </source>
</evidence>
<dbReference type="Pfam" id="PF03619">
    <property type="entry name" value="Solute_trans_a"/>
    <property type="match status" value="1"/>
</dbReference>
<evidence type="ECO:0000256" key="3">
    <source>
        <dbReference type="ARBA" id="ARBA00022989"/>
    </source>
</evidence>
<dbReference type="EMBL" id="MU006237">
    <property type="protein sequence ID" value="KAF2821532.1"/>
    <property type="molecule type" value="Genomic_DNA"/>
</dbReference>
<dbReference type="SMART" id="SM01417">
    <property type="entry name" value="Solute_trans_a"/>
    <property type="match status" value="1"/>
</dbReference>